<reference evidence="1 2" key="2">
    <citation type="journal article" date="2022" name="Mol. Ecol. Resour.">
        <title>The genomes of chicory, endive, great burdock and yacon provide insights into Asteraceae paleo-polyploidization history and plant inulin production.</title>
        <authorList>
            <person name="Fan W."/>
            <person name="Wang S."/>
            <person name="Wang H."/>
            <person name="Wang A."/>
            <person name="Jiang F."/>
            <person name="Liu H."/>
            <person name="Zhao H."/>
            <person name="Xu D."/>
            <person name="Zhang Y."/>
        </authorList>
    </citation>
    <scope>NUCLEOTIDE SEQUENCE [LARGE SCALE GENOMIC DNA]</scope>
    <source>
        <strain evidence="2">cv. Yunnan</strain>
        <tissue evidence="1">Leaves</tissue>
    </source>
</reference>
<proteinExistence type="predicted"/>
<evidence type="ECO:0000313" key="1">
    <source>
        <dbReference type="EMBL" id="KAI3741432.1"/>
    </source>
</evidence>
<sequence>MFSTTYGTSEIKDKKVKFVELTIDTFRMLQCLEWEPSGSFYQKQLLESHDNVTSTGQSATSALIDINLVADMTDPYLPPNPKKVKPVSRGSKYLKCENIFEAKHSLFKAGRKFLLFCYSTADIG</sequence>
<accession>A0ACB9D559</accession>
<dbReference type="EMBL" id="CM042037">
    <property type="protein sequence ID" value="KAI3741432.1"/>
    <property type="molecule type" value="Genomic_DNA"/>
</dbReference>
<evidence type="ECO:0000313" key="2">
    <source>
        <dbReference type="Proteomes" id="UP001056120"/>
    </source>
</evidence>
<dbReference type="Proteomes" id="UP001056120">
    <property type="component" value="Linkage Group LG20"/>
</dbReference>
<organism evidence="1 2">
    <name type="scientific">Smallanthus sonchifolius</name>
    <dbReference type="NCBI Taxonomy" id="185202"/>
    <lineage>
        <taxon>Eukaryota</taxon>
        <taxon>Viridiplantae</taxon>
        <taxon>Streptophyta</taxon>
        <taxon>Embryophyta</taxon>
        <taxon>Tracheophyta</taxon>
        <taxon>Spermatophyta</taxon>
        <taxon>Magnoliopsida</taxon>
        <taxon>eudicotyledons</taxon>
        <taxon>Gunneridae</taxon>
        <taxon>Pentapetalae</taxon>
        <taxon>asterids</taxon>
        <taxon>campanulids</taxon>
        <taxon>Asterales</taxon>
        <taxon>Asteraceae</taxon>
        <taxon>Asteroideae</taxon>
        <taxon>Heliantheae alliance</taxon>
        <taxon>Millerieae</taxon>
        <taxon>Smallanthus</taxon>
    </lineage>
</organism>
<reference evidence="2" key="1">
    <citation type="journal article" date="2022" name="Mol. Ecol. Resour.">
        <title>The genomes of chicory, endive, great burdock and yacon provide insights into Asteraceae palaeo-polyploidization history and plant inulin production.</title>
        <authorList>
            <person name="Fan W."/>
            <person name="Wang S."/>
            <person name="Wang H."/>
            <person name="Wang A."/>
            <person name="Jiang F."/>
            <person name="Liu H."/>
            <person name="Zhao H."/>
            <person name="Xu D."/>
            <person name="Zhang Y."/>
        </authorList>
    </citation>
    <scope>NUCLEOTIDE SEQUENCE [LARGE SCALE GENOMIC DNA]</scope>
    <source>
        <strain evidence="2">cv. Yunnan</strain>
    </source>
</reference>
<gene>
    <name evidence="1" type="ORF">L1987_59104</name>
</gene>
<comment type="caution">
    <text evidence="1">The sequence shown here is derived from an EMBL/GenBank/DDBJ whole genome shotgun (WGS) entry which is preliminary data.</text>
</comment>
<protein>
    <submittedName>
        <fullName evidence="1">Uncharacterized protein</fullName>
    </submittedName>
</protein>
<keyword evidence="2" id="KW-1185">Reference proteome</keyword>
<name>A0ACB9D559_9ASTR</name>